<organism evidence="1 2">
    <name type="scientific">Claviceps humidiphila</name>
    <dbReference type="NCBI Taxonomy" id="1294629"/>
    <lineage>
        <taxon>Eukaryota</taxon>
        <taxon>Fungi</taxon>
        <taxon>Dikarya</taxon>
        <taxon>Ascomycota</taxon>
        <taxon>Pezizomycotina</taxon>
        <taxon>Sordariomycetes</taxon>
        <taxon>Hypocreomycetidae</taxon>
        <taxon>Hypocreales</taxon>
        <taxon>Clavicipitaceae</taxon>
        <taxon>Claviceps</taxon>
    </lineage>
</organism>
<gene>
    <name evidence="1" type="ORF">E4U13_005965</name>
</gene>
<sequence>MTAYARTSAGGLSYNKEPRFMLHSPNLDLTHMRQLTNDWSEQCVVCKVNGKIAQNHRHWSLCDSMQGGEKKMPDAIFLAPITGKPGPAMIDRFARDEFQRHK</sequence>
<proteinExistence type="predicted"/>
<protein>
    <submittedName>
        <fullName evidence="1">Uncharacterized protein</fullName>
    </submittedName>
</protein>
<comment type="caution">
    <text evidence="1">The sequence shown here is derived from an EMBL/GenBank/DDBJ whole genome shotgun (WGS) entry which is preliminary data.</text>
</comment>
<keyword evidence="2" id="KW-1185">Reference proteome</keyword>
<evidence type="ECO:0000313" key="2">
    <source>
        <dbReference type="Proteomes" id="UP000732380"/>
    </source>
</evidence>
<evidence type="ECO:0000313" key="1">
    <source>
        <dbReference type="EMBL" id="KAG6123478.1"/>
    </source>
</evidence>
<name>A0A9P7TYB6_9HYPO</name>
<reference evidence="1 2" key="1">
    <citation type="journal article" date="2020" name="bioRxiv">
        <title>Whole genome comparisons of ergot fungi reveals the divergence and evolution of species within the genus Claviceps are the result of varying mechanisms driving genome evolution and host range expansion.</title>
        <authorList>
            <person name="Wyka S.A."/>
            <person name="Mondo S.J."/>
            <person name="Liu M."/>
            <person name="Dettman J."/>
            <person name="Nalam V."/>
            <person name="Broders K.D."/>
        </authorList>
    </citation>
    <scope>NUCLEOTIDE SEQUENCE [LARGE SCALE GENOMIC DNA]</scope>
    <source>
        <strain evidence="1 2">LM576</strain>
    </source>
</reference>
<accession>A0A9P7TYB6</accession>
<dbReference type="Proteomes" id="UP000732380">
    <property type="component" value="Unassembled WGS sequence"/>
</dbReference>
<dbReference type="EMBL" id="SRQM01000005">
    <property type="protein sequence ID" value="KAG6123478.1"/>
    <property type="molecule type" value="Genomic_DNA"/>
</dbReference>
<dbReference type="AlphaFoldDB" id="A0A9P7TYB6"/>